<keyword evidence="1" id="KW-0805">Transcription regulation</keyword>
<dbReference type="SUPFAM" id="SSF46785">
    <property type="entry name" value="Winged helix' DNA-binding domain"/>
    <property type="match status" value="1"/>
</dbReference>
<dbReference type="SMART" id="SM00347">
    <property type="entry name" value="HTH_MARR"/>
    <property type="match status" value="1"/>
</dbReference>
<evidence type="ECO:0000259" key="4">
    <source>
        <dbReference type="PROSITE" id="PS50995"/>
    </source>
</evidence>
<protein>
    <recommendedName>
        <fullName evidence="4">HTH marR-type domain-containing protein</fullName>
    </recommendedName>
</protein>
<organism evidence="5 6">
    <name type="scientific">Convivina praedatoris</name>
    <dbReference type="NCBI Taxonomy" id="2880963"/>
    <lineage>
        <taxon>Bacteria</taxon>
        <taxon>Bacillati</taxon>
        <taxon>Bacillota</taxon>
        <taxon>Bacilli</taxon>
        <taxon>Lactobacillales</taxon>
        <taxon>Lactobacillaceae</taxon>
        <taxon>Convivina</taxon>
    </lineage>
</organism>
<keyword evidence="6" id="KW-1185">Reference proteome</keyword>
<evidence type="ECO:0000256" key="3">
    <source>
        <dbReference type="ARBA" id="ARBA00023163"/>
    </source>
</evidence>
<evidence type="ECO:0000256" key="2">
    <source>
        <dbReference type="ARBA" id="ARBA00023125"/>
    </source>
</evidence>
<name>A0ABN8HDW9_9LACO</name>
<dbReference type="PANTHER" id="PTHR42756:SF1">
    <property type="entry name" value="TRANSCRIPTIONAL REPRESSOR OF EMRAB OPERON"/>
    <property type="match status" value="1"/>
</dbReference>
<dbReference type="RefSeq" id="WP_248706655.1">
    <property type="nucleotide sequence ID" value="NZ_CAKOET010000011.1"/>
</dbReference>
<sequence>MSHSQEIQELMLQVSHYHRHQIIKDMPITLQQGHVLRIVQQTPGIIQSDLAKLLHRRNPTISNILVNLEKQELIERKVPEDNVRAKEIYLTSKGADLCHSMRAKFKSYDGILTKHLDEHDQLELIRILKKIVASD</sequence>
<dbReference type="PANTHER" id="PTHR42756">
    <property type="entry name" value="TRANSCRIPTIONAL REGULATOR, MARR"/>
    <property type="match status" value="1"/>
</dbReference>
<keyword evidence="2" id="KW-0238">DNA-binding</keyword>
<proteinExistence type="predicted"/>
<feature type="domain" description="HTH marR-type" evidence="4">
    <location>
        <begin position="4"/>
        <end position="133"/>
    </location>
</feature>
<keyword evidence="3" id="KW-0804">Transcription</keyword>
<dbReference type="Proteomes" id="UP000838102">
    <property type="component" value="Unassembled WGS sequence"/>
</dbReference>
<dbReference type="PROSITE" id="PS50995">
    <property type="entry name" value="HTH_MARR_2"/>
    <property type="match status" value="1"/>
</dbReference>
<dbReference type="InterPro" id="IPR036388">
    <property type="entry name" value="WH-like_DNA-bd_sf"/>
</dbReference>
<dbReference type="Pfam" id="PF01047">
    <property type="entry name" value="MarR"/>
    <property type="match status" value="1"/>
</dbReference>
<reference evidence="5" key="1">
    <citation type="submission" date="2022-03" db="EMBL/GenBank/DDBJ databases">
        <authorList>
            <person name="Hettiarachchi G."/>
        </authorList>
    </citation>
    <scope>NUCLEOTIDE SEQUENCE</scope>
    <source>
        <strain evidence="5">LMG 32447</strain>
    </source>
</reference>
<comment type="caution">
    <text evidence="5">The sequence shown here is derived from an EMBL/GenBank/DDBJ whole genome shotgun (WGS) entry which is preliminary data.</text>
</comment>
<accession>A0ABN8HDW9</accession>
<gene>
    <name evidence="5" type="ORF">LMG032447_01305</name>
</gene>
<dbReference type="EMBL" id="CAKOEU010000007">
    <property type="protein sequence ID" value="CAH1856517.1"/>
    <property type="molecule type" value="Genomic_DNA"/>
</dbReference>
<evidence type="ECO:0000256" key="1">
    <source>
        <dbReference type="ARBA" id="ARBA00023015"/>
    </source>
</evidence>
<dbReference type="InterPro" id="IPR036390">
    <property type="entry name" value="WH_DNA-bd_sf"/>
</dbReference>
<dbReference type="InterPro" id="IPR000835">
    <property type="entry name" value="HTH_MarR-typ"/>
</dbReference>
<evidence type="ECO:0000313" key="6">
    <source>
        <dbReference type="Proteomes" id="UP000838102"/>
    </source>
</evidence>
<dbReference type="PRINTS" id="PR00598">
    <property type="entry name" value="HTHMARR"/>
</dbReference>
<evidence type="ECO:0000313" key="5">
    <source>
        <dbReference type="EMBL" id="CAH1856517.1"/>
    </source>
</evidence>
<dbReference type="Gene3D" id="1.10.10.10">
    <property type="entry name" value="Winged helix-like DNA-binding domain superfamily/Winged helix DNA-binding domain"/>
    <property type="match status" value="1"/>
</dbReference>